<dbReference type="GO" id="GO:0005829">
    <property type="term" value="C:cytosol"/>
    <property type="evidence" value="ECO:0007669"/>
    <property type="project" value="TreeGrafter"/>
</dbReference>
<reference evidence="11" key="2">
    <citation type="submission" date="2013-01" db="EMBL/GenBank/DDBJ databases">
        <title>The wheat powdery mildew genome reveals unique evolution of an obligate biotroph.</title>
        <authorList>
            <person name="Oberhaensli S."/>
            <person name="Wicker T."/>
            <person name="Keller B."/>
        </authorList>
    </citation>
    <scope>NUCLEOTIDE SEQUENCE</scope>
    <source>
        <strain evidence="11">96224</strain>
    </source>
</reference>
<evidence type="ECO:0000313" key="12">
    <source>
        <dbReference type="EMBL" id="SUZ09657.1"/>
    </source>
</evidence>
<proteinExistence type="inferred from homology"/>
<accession>A0A061HJW7</accession>
<keyword evidence="3 9" id="KW-0732">Signal</keyword>
<dbReference type="Pfam" id="PF01735">
    <property type="entry name" value="PLA2_B"/>
    <property type="match status" value="1"/>
</dbReference>
<dbReference type="PANTHER" id="PTHR10728:SF33">
    <property type="entry name" value="LYSOPHOSPHOLIPASE 1-RELATED"/>
    <property type="match status" value="1"/>
</dbReference>
<evidence type="ECO:0000256" key="5">
    <source>
        <dbReference type="ARBA" id="ARBA00022963"/>
    </source>
</evidence>
<evidence type="ECO:0000256" key="4">
    <source>
        <dbReference type="ARBA" id="ARBA00022801"/>
    </source>
</evidence>
<keyword evidence="7" id="KW-0325">Glycoprotein</keyword>
<gene>
    <name evidence="11" type="ORF">BGT96224_4583</name>
    <name evidence="12" type="ORF">BGT96224V2_LOCUS2826</name>
</gene>
<dbReference type="GO" id="GO:0004623">
    <property type="term" value="F:phospholipase A2 activity"/>
    <property type="evidence" value="ECO:0007669"/>
    <property type="project" value="TreeGrafter"/>
</dbReference>
<reference evidence="12" key="3">
    <citation type="submission" date="2018-07" db="EMBL/GenBank/DDBJ databases">
        <authorList>
            <person name="Quirk P.G."/>
            <person name="Krulwich T.A."/>
        </authorList>
    </citation>
    <scope>NUCLEOTIDE SEQUENCE</scope>
    <source>
        <strain evidence="12">96224</strain>
    </source>
</reference>
<dbReference type="GO" id="GO:0046475">
    <property type="term" value="P:glycerophospholipid catabolic process"/>
    <property type="evidence" value="ECO:0007669"/>
    <property type="project" value="TreeGrafter"/>
</dbReference>
<evidence type="ECO:0000256" key="3">
    <source>
        <dbReference type="ARBA" id="ARBA00022729"/>
    </source>
</evidence>
<dbReference type="HOGENOM" id="CLU_014602_3_0_1"/>
<evidence type="ECO:0000313" key="11">
    <source>
        <dbReference type="EMBL" id="EPQ65361.1"/>
    </source>
</evidence>
<feature type="signal peptide" evidence="9">
    <location>
        <begin position="1"/>
        <end position="20"/>
    </location>
</feature>
<feature type="chain" id="PRO_5044513434" description="Lysophospholipase" evidence="9">
    <location>
        <begin position="21"/>
        <end position="539"/>
    </location>
</feature>
<dbReference type="SUPFAM" id="SSF52151">
    <property type="entry name" value="FabD/lysophospholipase-like"/>
    <property type="match status" value="1"/>
</dbReference>
<evidence type="ECO:0000256" key="9">
    <source>
        <dbReference type="RuleBase" id="RU362103"/>
    </source>
</evidence>
<dbReference type="EMBL" id="UIGY01000055">
    <property type="protein sequence ID" value="SUZ09657.1"/>
    <property type="molecule type" value="Genomic_DNA"/>
</dbReference>
<dbReference type="SMART" id="SM00022">
    <property type="entry name" value="PLAc"/>
    <property type="match status" value="1"/>
</dbReference>
<name>A0A061HJW7_BLUGR</name>
<dbReference type="InterPro" id="IPR002642">
    <property type="entry name" value="LysoPLipase_cat_dom"/>
</dbReference>
<evidence type="ECO:0000256" key="1">
    <source>
        <dbReference type="ARBA" id="ARBA00008780"/>
    </source>
</evidence>
<dbReference type="Proteomes" id="UP000053110">
    <property type="component" value="Unassembled WGS sequence"/>
</dbReference>
<dbReference type="PANTHER" id="PTHR10728">
    <property type="entry name" value="CYTOSOLIC PHOSPHOLIPASE A2"/>
    <property type="match status" value="1"/>
</dbReference>
<dbReference type="EC" id="3.1.1.5" evidence="2 9"/>
<dbReference type="Gene3D" id="3.40.1090.10">
    <property type="entry name" value="Cytosolic phospholipase A2 catalytic domain"/>
    <property type="match status" value="1"/>
</dbReference>
<dbReference type="AlphaFoldDB" id="A0A061HJW7"/>
<evidence type="ECO:0000256" key="2">
    <source>
        <dbReference type="ARBA" id="ARBA00013274"/>
    </source>
</evidence>
<dbReference type="InterPro" id="IPR016035">
    <property type="entry name" value="Acyl_Trfase/lysoPLipase"/>
</dbReference>
<dbReference type="OrthoDB" id="4084751at2759"/>
<comment type="catalytic activity">
    <reaction evidence="9">
        <text>a 1-acyl-sn-glycero-3-phosphocholine + H2O = sn-glycerol 3-phosphocholine + a fatty acid + H(+)</text>
        <dbReference type="Rhea" id="RHEA:15177"/>
        <dbReference type="ChEBI" id="CHEBI:15377"/>
        <dbReference type="ChEBI" id="CHEBI:15378"/>
        <dbReference type="ChEBI" id="CHEBI:16870"/>
        <dbReference type="ChEBI" id="CHEBI:28868"/>
        <dbReference type="ChEBI" id="CHEBI:58168"/>
        <dbReference type="EC" id="3.1.1.5"/>
    </reaction>
</comment>
<reference evidence="13" key="1">
    <citation type="journal article" date="2013" name="Nat. Genet.">
        <title>The wheat powdery mildew genome shows the unique evolution of an obligate biotroph.</title>
        <authorList>
            <person name="Wicker T."/>
            <person name="Oberhaensli S."/>
            <person name="Parlange F."/>
            <person name="Buchmann J.P."/>
            <person name="Shatalina M."/>
            <person name="Roffler S."/>
            <person name="Ben-David R."/>
            <person name="Dolezel J."/>
            <person name="Simkova H."/>
            <person name="Schulze-Lefert P."/>
            <person name="Spanu P.D."/>
            <person name="Bruggmann R."/>
            <person name="Amselem J."/>
            <person name="Quesneville H."/>
            <person name="Ver Loren van Themaat E."/>
            <person name="Paape T."/>
            <person name="Shimizu K.K."/>
            <person name="Keller B."/>
        </authorList>
    </citation>
    <scope>NUCLEOTIDE SEQUENCE [LARGE SCALE GENOMIC DNA]</scope>
    <source>
        <strain evidence="13">96224</strain>
    </source>
</reference>
<keyword evidence="6 8" id="KW-0443">Lipid metabolism</keyword>
<evidence type="ECO:0000256" key="7">
    <source>
        <dbReference type="ARBA" id="ARBA00023180"/>
    </source>
</evidence>
<sequence length="539" mass="59221">MINPCLIFLISSLGFPSVRAGYAPKLCDCPTTPLVRPGGNLSDNEEAYRLARKLQADEALRKWLKKTDPGFGAEELPTIALATSGGGYRSLLSGAGVVQALDSRDSNSSVSGLYQALTYHSGLSGGGWMVFSIAGNNYPTISHLKEKIWKNSFKSNYFAPKNLVFSYHEDKVVTDVLEKQAAGFNTSLVDRFGRLLTRQFLGKFDDSSTTLSSIASMSNFTSHSAPIPIITALGTESVLDKCRVDNNSTTYEFTPFEFGSWDRNINAFTPSEYLGTQINNGNPLNDCVRNYDDLGFLMATSSNILGTICSPDYKPPGRFRSAINRVASYIVRIPKPETNDMLAMYRNPFYNYTSPTADTSLENPISDQEILKLVDSGLTLRNNPISPLLQPARKVDVILVNDNSGDFDGRYPNGTRIETSYIHSFEAGLSRMPFIPSPEIFVSKGLNTRATIFGCGDPGKTTLVYLPNNIYTYDSGVSTFKLNFSPKSTEAMIRNGNQIATQGNQEDWPVCLGCALMMNTKQKLPEACSACLAKYCYNP</sequence>
<evidence type="ECO:0000256" key="8">
    <source>
        <dbReference type="PROSITE-ProRule" id="PRU00555"/>
    </source>
</evidence>
<dbReference type="EMBL" id="KE375028">
    <property type="protein sequence ID" value="EPQ65361.1"/>
    <property type="molecule type" value="Genomic_DNA"/>
</dbReference>
<dbReference type="GO" id="GO:0004622">
    <property type="term" value="F:phosphatidylcholine lysophospholipase activity"/>
    <property type="evidence" value="ECO:0007669"/>
    <property type="project" value="UniProtKB-EC"/>
</dbReference>
<comment type="similarity">
    <text evidence="1 9">Belongs to the lysophospholipase family.</text>
</comment>
<evidence type="ECO:0000259" key="10">
    <source>
        <dbReference type="PROSITE" id="PS51210"/>
    </source>
</evidence>
<dbReference type="PROSITE" id="PS51210">
    <property type="entry name" value="PLA2C"/>
    <property type="match status" value="1"/>
</dbReference>
<dbReference type="GO" id="GO:0005783">
    <property type="term" value="C:endoplasmic reticulum"/>
    <property type="evidence" value="ECO:0007669"/>
    <property type="project" value="TreeGrafter"/>
</dbReference>
<protein>
    <recommendedName>
        <fullName evidence="2 9">Lysophospholipase</fullName>
        <ecNumber evidence="2 9">3.1.1.5</ecNumber>
    </recommendedName>
</protein>
<keyword evidence="4 8" id="KW-0378">Hydrolase</keyword>
<organism evidence="12">
    <name type="scientific">Blumeria graminis f. sp. tritici 96224</name>
    <dbReference type="NCBI Taxonomy" id="1268274"/>
    <lineage>
        <taxon>Eukaryota</taxon>
        <taxon>Fungi</taxon>
        <taxon>Dikarya</taxon>
        <taxon>Ascomycota</taxon>
        <taxon>Pezizomycotina</taxon>
        <taxon>Leotiomycetes</taxon>
        <taxon>Erysiphales</taxon>
        <taxon>Erysiphaceae</taxon>
        <taxon>Blumeria</taxon>
    </lineage>
</organism>
<evidence type="ECO:0000256" key="6">
    <source>
        <dbReference type="ARBA" id="ARBA00023098"/>
    </source>
</evidence>
<feature type="domain" description="PLA2c" evidence="10">
    <location>
        <begin position="28"/>
        <end position="539"/>
    </location>
</feature>
<keyword evidence="5 8" id="KW-0442">Lipid degradation</keyword>
<evidence type="ECO:0000313" key="13">
    <source>
        <dbReference type="Proteomes" id="UP000053110"/>
    </source>
</evidence>